<dbReference type="GO" id="GO:0051119">
    <property type="term" value="F:sugar transmembrane transporter activity"/>
    <property type="evidence" value="ECO:0007669"/>
    <property type="project" value="InterPro"/>
</dbReference>
<dbReference type="GO" id="GO:0016020">
    <property type="term" value="C:membrane"/>
    <property type="evidence" value="ECO:0007669"/>
    <property type="project" value="InterPro"/>
</dbReference>
<evidence type="ECO:0000256" key="8">
    <source>
        <dbReference type="ARBA" id="ARBA00023136"/>
    </source>
</evidence>
<evidence type="ECO:0000256" key="1">
    <source>
        <dbReference type="ARBA" id="ARBA00004127"/>
    </source>
</evidence>
<comment type="subcellular location">
    <subcellularLocation>
        <location evidence="1">Endomembrane system</location>
        <topology evidence="1">Multi-pass membrane protein</topology>
    </subcellularLocation>
</comment>
<feature type="transmembrane region" description="Helical" evidence="9">
    <location>
        <begin position="97"/>
        <end position="122"/>
    </location>
</feature>
<keyword evidence="8 9" id="KW-0472">Membrane</keyword>
<comment type="similarity">
    <text evidence="2 9">Belongs to the SWEET sugar transporter family.</text>
</comment>
<feature type="transmembrane region" description="Helical" evidence="9">
    <location>
        <begin position="177"/>
        <end position="197"/>
    </location>
</feature>
<proteinExistence type="inferred from homology"/>
<dbReference type="GO" id="GO:0051260">
    <property type="term" value="P:protein homooligomerization"/>
    <property type="evidence" value="ECO:0007669"/>
    <property type="project" value="UniProtKB-ARBA"/>
</dbReference>
<name>A0AAD6QWM9_9ROSI</name>
<evidence type="ECO:0000256" key="3">
    <source>
        <dbReference type="ARBA" id="ARBA00022448"/>
    </source>
</evidence>
<sequence length="323" mass="36064">MASGLLCIYYFHLLKRFFSFGSFKVSKVEDNGCPAFLVWSFWKCHCFVSLLGSNDNVQEDHKKQIHRAVLWHSVCDDLAQLPPFRLVRASRFFNHLFSLYFSALSAIALRLNLLYFGIYWTQKRGAVFVIRYGLPFVSKNNVLVSTINGAGAAIETIYVLIFIIYAPKKEKAKVLGLLTLVITVFTGVALVSLFALHGNARKLFCGCAAAVFSIIMYGSPLSIMRTVIKTKSVEYMPFFLSLFVFLCGTSWFVYGLLGRDPFVAVPNGVGSGLGALQLILYFIYRNNKGEAKKPVSTHSLEIGPGKVHQEKKVVANGSHDEQV</sequence>
<feature type="transmembrane region" description="Helical" evidence="9">
    <location>
        <begin position="142"/>
        <end position="165"/>
    </location>
</feature>
<dbReference type="InterPro" id="IPR004316">
    <property type="entry name" value="SWEET_rpt"/>
</dbReference>
<dbReference type="Pfam" id="PF03083">
    <property type="entry name" value="MtN3_slv"/>
    <property type="match status" value="2"/>
</dbReference>
<comment type="caution">
    <text evidence="9">Lacks conserved residue(s) required for the propagation of feature annotation.</text>
</comment>
<evidence type="ECO:0000256" key="6">
    <source>
        <dbReference type="ARBA" id="ARBA00022737"/>
    </source>
</evidence>
<evidence type="ECO:0000256" key="4">
    <source>
        <dbReference type="ARBA" id="ARBA00022597"/>
    </source>
</evidence>
<dbReference type="InterPro" id="IPR047664">
    <property type="entry name" value="SWEET"/>
</dbReference>
<dbReference type="Gene3D" id="1.20.1280.290">
    <property type="match status" value="1"/>
</dbReference>
<evidence type="ECO:0000313" key="11">
    <source>
        <dbReference type="Proteomes" id="UP001164929"/>
    </source>
</evidence>
<keyword evidence="11" id="KW-1185">Reference proteome</keyword>
<evidence type="ECO:0000256" key="9">
    <source>
        <dbReference type="RuleBase" id="RU910715"/>
    </source>
</evidence>
<dbReference type="PANTHER" id="PTHR10791:SF44">
    <property type="entry name" value="BIDIRECTIONAL SUGAR TRANSPORTER SWEET1"/>
    <property type="match status" value="1"/>
</dbReference>
<dbReference type="AlphaFoldDB" id="A0AAD6QWM9"/>
<dbReference type="EMBL" id="JAQIZT010000005">
    <property type="protein sequence ID" value="KAJ6998020.1"/>
    <property type="molecule type" value="Genomic_DNA"/>
</dbReference>
<evidence type="ECO:0000256" key="5">
    <source>
        <dbReference type="ARBA" id="ARBA00022692"/>
    </source>
</evidence>
<evidence type="ECO:0000256" key="2">
    <source>
        <dbReference type="ARBA" id="ARBA00007809"/>
    </source>
</evidence>
<comment type="caution">
    <text evidence="10">The sequence shown here is derived from an EMBL/GenBank/DDBJ whole genome shotgun (WGS) entry which is preliminary data.</text>
</comment>
<evidence type="ECO:0000256" key="7">
    <source>
        <dbReference type="ARBA" id="ARBA00022989"/>
    </source>
</evidence>
<keyword evidence="3 9" id="KW-0813">Transport</keyword>
<comment type="function">
    <text evidence="9">Mediates both low-affinity uptake and efflux of sugar across the membrane.</text>
</comment>
<keyword evidence="7 9" id="KW-1133">Transmembrane helix</keyword>
<dbReference type="PANTHER" id="PTHR10791">
    <property type="entry name" value="RAG1-ACTIVATING PROTEIN 1"/>
    <property type="match status" value="1"/>
</dbReference>
<protein>
    <recommendedName>
        <fullName evidence="9">Bidirectional sugar transporter SWEET</fullName>
    </recommendedName>
</protein>
<organism evidence="10 11">
    <name type="scientific">Populus alba x Populus x berolinensis</name>
    <dbReference type="NCBI Taxonomy" id="444605"/>
    <lineage>
        <taxon>Eukaryota</taxon>
        <taxon>Viridiplantae</taxon>
        <taxon>Streptophyta</taxon>
        <taxon>Embryophyta</taxon>
        <taxon>Tracheophyta</taxon>
        <taxon>Spermatophyta</taxon>
        <taxon>Magnoliopsida</taxon>
        <taxon>eudicotyledons</taxon>
        <taxon>Gunneridae</taxon>
        <taxon>Pentapetalae</taxon>
        <taxon>rosids</taxon>
        <taxon>fabids</taxon>
        <taxon>Malpighiales</taxon>
        <taxon>Salicaceae</taxon>
        <taxon>Saliceae</taxon>
        <taxon>Populus</taxon>
    </lineage>
</organism>
<feature type="transmembrane region" description="Helical" evidence="9">
    <location>
        <begin position="235"/>
        <end position="257"/>
    </location>
</feature>
<reference evidence="10" key="1">
    <citation type="journal article" date="2023" name="Mol. Ecol. Resour.">
        <title>Chromosome-level genome assembly of a triploid poplar Populus alba 'Berolinensis'.</title>
        <authorList>
            <person name="Chen S."/>
            <person name="Yu Y."/>
            <person name="Wang X."/>
            <person name="Wang S."/>
            <person name="Zhang T."/>
            <person name="Zhou Y."/>
            <person name="He R."/>
            <person name="Meng N."/>
            <person name="Wang Y."/>
            <person name="Liu W."/>
            <person name="Liu Z."/>
            <person name="Liu J."/>
            <person name="Guo Q."/>
            <person name="Huang H."/>
            <person name="Sederoff R.R."/>
            <person name="Wang G."/>
            <person name="Qu G."/>
            <person name="Chen S."/>
        </authorList>
    </citation>
    <scope>NUCLEOTIDE SEQUENCE</scope>
    <source>
        <strain evidence="10">SC-2020</strain>
    </source>
</reference>
<keyword evidence="6" id="KW-0677">Repeat</keyword>
<accession>A0AAD6QWM9</accession>
<gene>
    <name evidence="10" type="ORF">NC653_014281</name>
</gene>
<dbReference type="Proteomes" id="UP001164929">
    <property type="component" value="Chromosome 5"/>
</dbReference>
<dbReference type="GO" id="GO:0012505">
    <property type="term" value="C:endomembrane system"/>
    <property type="evidence" value="ECO:0007669"/>
    <property type="project" value="UniProtKB-SubCell"/>
</dbReference>
<keyword evidence="5 9" id="KW-0812">Transmembrane</keyword>
<feature type="transmembrane region" description="Helical" evidence="9">
    <location>
        <begin position="263"/>
        <end position="284"/>
    </location>
</feature>
<evidence type="ECO:0000313" key="10">
    <source>
        <dbReference type="EMBL" id="KAJ6998020.1"/>
    </source>
</evidence>
<keyword evidence="4 9" id="KW-0762">Sugar transport</keyword>
<feature type="transmembrane region" description="Helical" evidence="9">
    <location>
        <begin position="203"/>
        <end position="223"/>
    </location>
</feature>
<dbReference type="FunFam" id="1.20.1280.290:FF:000002">
    <property type="entry name" value="Bidirectional sugar transporter SWEET"/>
    <property type="match status" value="1"/>
</dbReference>